<evidence type="ECO:0000313" key="3">
    <source>
        <dbReference type="Proteomes" id="UP001623660"/>
    </source>
</evidence>
<protein>
    <submittedName>
        <fullName evidence="2">Integrase core domain-containing protein</fullName>
    </submittedName>
</protein>
<accession>A0ABW8SK17</accession>
<evidence type="ECO:0000313" key="2">
    <source>
        <dbReference type="EMBL" id="MFL0196106.1"/>
    </source>
</evidence>
<evidence type="ECO:0000259" key="1">
    <source>
        <dbReference type="Pfam" id="PF13683"/>
    </source>
</evidence>
<feature type="domain" description="Integrase catalytic" evidence="1">
    <location>
        <begin position="3"/>
        <end position="63"/>
    </location>
</feature>
<reference evidence="2 3" key="1">
    <citation type="submission" date="2024-11" db="EMBL/GenBank/DDBJ databases">
        <authorList>
            <person name="Heng Y.C."/>
            <person name="Lim A.C.H."/>
            <person name="Lee J.K.Y."/>
            <person name="Kittelmann S."/>
        </authorList>
    </citation>
    <scope>NUCLEOTIDE SEQUENCE [LARGE SCALE GENOMIC DNA]</scope>
    <source>
        <strain evidence="2 3">WILCCON 0269</strain>
    </source>
</reference>
<dbReference type="Pfam" id="PF13683">
    <property type="entry name" value="rve_3"/>
    <property type="match status" value="1"/>
</dbReference>
<organism evidence="2 3">
    <name type="scientific">Candidatus Clostridium eludens</name>
    <dbReference type="NCBI Taxonomy" id="3381663"/>
    <lineage>
        <taxon>Bacteria</taxon>
        <taxon>Bacillati</taxon>
        <taxon>Bacillota</taxon>
        <taxon>Clostridia</taxon>
        <taxon>Eubacteriales</taxon>
        <taxon>Clostridiaceae</taxon>
        <taxon>Clostridium</taxon>
    </lineage>
</organism>
<dbReference type="RefSeq" id="WP_406792315.1">
    <property type="nucleotide sequence ID" value="NZ_JBJHZX010000015.1"/>
</dbReference>
<proteinExistence type="predicted"/>
<sequence>MSIDHHGRAYNNIFIERLWCSLKYENIYLQGYENPREALIGIRSYLKYYNYERPHQSLKYNTPLKYILKARLFTFLCQNYTFR</sequence>
<keyword evidence="3" id="KW-1185">Reference proteome</keyword>
<gene>
    <name evidence="2" type="ORF">ACJDU8_11095</name>
</gene>
<comment type="caution">
    <text evidence="2">The sequence shown here is derived from an EMBL/GenBank/DDBJ whole genome shotgun (WGS) entry which is preliminary data.</text>
</comment>
<dbReference type="EMBL" id="JBJHZX010000015">
    <property type="protein sequence ID" value="MFL0196106.1"/>
    <property type="molecule type" value="Genomic_DNA"/>
</dbReference>
<dbReference type="InterPro" id="IPR012337">
    <property type="entry name" value="RNaseH-like_sf"/>
</dbReference>
<name>A0ABW8SK17_9CLOT</name>
<dbReference type="SUPFAM" id="SSF53098">
    <property type="entry name" value="Ribonuclease H-like"/>
    <property type="match status" value="1"/>
</dbReference>
<dbReference type="InterPro" id="IPR001584">
    <property type="entry name" value="Integrase_cat-core"/>
</dbReference>
<dbReference type="Proteomes" id="UP001623660">
    <property type="component" value="Unassembled WGS sequence"/>
</dbReference>